<keyword evidence="2" id="KW-1185">Reference proteome</keyword>
<evidence type="ECO:0000313" key="2">
    <source>
        <dbReference type="Proteomes" id="UP001500689"/>
    </source>
</evidence>
<dbReference type="Proteomes" id="UP001500689">
    <property type="component" value="Unassembled WGS sequence"/>
</dbReference>
<dbReference type="InterPro" id="IPR023393">
    <property type="entry name" value="START-like_dom_sf"/>
</dbReference>
<sequence>MPGRRYSFEINRVSTAPPDTLFRLETDGSLWSSWARPLIPQSRWAERGDGGGVGAIREVGLWPVLLREKTVEYEPGRRHVYTFAGPAPVDDYRAEVFFTANAAGGTDLRWTGAFTESVPGSGPVLLVLLRGAIRILSARLVNGAEKQH</sequence>
<gene>
    <name evidence="1" type="ORF">GCM10022222_82570</name>
</gene>
<dbReference type="EMBL" id="BAAAZN010000031">
    <property type="protein sequence ID" value="GAA3585482.1"/>
    <property type="molecule type" value="Genomic_DNA"/>
</dbReference>
<name>A0ABP6YMN3_9PSEU</name>
<dbReference type="InterPro" id="IPR019587">
    <property type="entry name" value="Polyketide_cyclase/dehydratase"/>
</dbReference>
<evidence type="ECO:0000313" key="1">
    <source>
        <dbReference type="EMBL" id="GAA3585482.1"/>
    </source>
</evidence>
<dbReference type="SUPFAM" id="SSF55961">
    <property type="entry name" value="Bet v1-like"/>
    <property type="match status" value="1"/>
</dbReference>
<reference evidence="2" key="1">
    <citation type="journal article" date="2019" name="Int. J. Syst. Evol. Microbiol.">
        <title>The Global Catalogue of Microorganisms (GCM) 10K type strain sequencing project: providing services to taxonomists for standard genome sequencing and annotation.</title>
        <authorList>
            <consortium name="The Broad Institute Genomics Platform"/>
            <consortium name="The Broad Institute Genome Sequencing Center for Infectious Disease"/>
            <person name="Wu L."/>
            <person name="Ma J."/>
        </authorList>
    </citation>
    <scope>NUCLEOTIDE SEQUENCE [LARGE SCALE GENOMIC DNA]</scope>
    <source>
        <strain evidence="2">JCM 16898</strain>
    </source>
</reference>
<protein>
    <submittedName>
        <fullName evidence="1">SRPBCC family protein</fullName>
    </submittedName>
</protein>
<dbReference type="CDD" id="cd07821">
    <property type="entry name" value="PYR_PYL_RCAR_like"/>
    <property type="match status" value="1"/>
</dbReference>
<organism evidence="1 2">
    <name type="scientific">Amycolatopsis ultiminotia</name>
    <dbReference type="NCBI Taxonomy" id="543629"/>
    <lineage>
        <taxon>Bacteria</taxon>
        <taxon>Bacillati</taxon>
        <taxon>Actinomycetota</taxon>
        <taxon>Actinomycetes</taxon>
        <taxon>Pseudonocardiales</taxon>
        <taxon>Pseudonocardiaceae</taxon>
        <taxon>Amycolatopsis</taxon>
    </lineage>
</organism>
<accession>A0ABP6YMN3</accession>
<dbReference type="RefSeq" id="WP_344868996.1">
    <property type="nucleotide sequence ID" value="NZ_BAAAZN010000031.1"/>
</dbReference>
<proteinExistence type="predicted"/>
<dbReference type="Pfam" id="PF10604">
    <property type="entry name" value="Polyketide_cyc2"/>
    <property type="match status" value="1"/>
</dbReference>
<dbReference type="Gene3D" id="3.30.530.20">
    <property type="match status" value="1"/>
</dbReference>
<comment type="caution">
    <text evidence="1">The sequence shown here is derived from an EMBL/GenBank/DDBJ whole genome shotgun (WGS) entry which is preliminary data.</text>
</comment>